<sequence>MATAKPPYDPVKTVEGMFMGSVTRIAYAMKDPLNYAPSTKAVLAETAKKFQDALDDCEVQILDAKWYLERQLALNKARREAKAREDSAASAKRKRDETKEAQETAQPADGENAPKRIKTQEPESPVQAQPKAQQPSPAQKPAPPPVVMANTNTAQPLSSSAEKNPTPKPPDKPKVSVSTDIKTSQPAVVPTSRPQEKPPESAQQPESTMTQTTTEEFPKPTPQDTPAEASEAFNFESMFGEPSADMMGGNNNDMNFDLDNLGDGFGTDPSQLNIQQDASLSSLLPGLESYANQTGDDSNFGMTGSTVNGPPLATNVGATGGMGGMGGPIGTDNNSNIAQIQHQPPADVNVNDFGLPALGPNEFDDFLNANAMNFDDNVALGNDGLTNLDSMDNIDNMENMENMDFDFESMFK</sequence>
<dbReference type="InterPro" id="IPR021017">
    <property type="entry name" value="Mediator_Med2_fun"/>
</dbReference>
<evidence type="ECO:0000313" key="2">
    <source>
        <dbReference type="EMBL" id="KIW86342.1"/>
    </source>
</evidence>
<dbReference type="EMBL" id="KN846969">
    <property type="protein sequence ID" value="KIW86342.1"/>
    <property type="molecule type" value="Genomic_DNA"/>
</dbReference>
<reference evidence="2 3" key="1">
    <citation type="submission" date="2015-01" db="EMBL/GenBank/DDBJ databases">
        <title>The Genome Sequence of Fonsecaea pedrosoi CBS 271.37.</title>
        <authorList>
            <consortium name="The Broad Institute Genomics Platform"/>
            <person name="Cuomo C."/>
            <person name="de Hoog S."/>
            <person name="Gorbushina A."/>
            <person name="Stielow B."/>
            <person name="Teixiera M."/>
            <person name="Abouelleil A."/>
            <person name="Chapman S.B."/>
            <person name="Priest M."/>
            <person name="Young S.K."/>
            <person name="Wortman J."/>
            <person name="Nusbaum C."/>
            <person name="Birren B."/>
        </authorList>
    </citation>
    <scope>NUCLEOTIDE SEQUENCE [LARGE SCALE GENOMIC DNA]</scope>
    <source>
        <strain evidence="2 3">CBS 271.37</strain>
    </source>
</reference>
<evidence type="ECO:0000313" key="3">
    <source>
        <dbReference type="Proteomes" id="UP000053029"/>
    </source>
</evidence>
<feature type="compositionally biased region" description="Basic and acidic residues" evidence="1">
    <location>
        <begin position="112"/>
        <end position="121"/>
    </location>
</feature>
<feature type="compositionally biased region" description="Polar residues" evidence="1">
    <location>
        <begin position="201"/>
        <end position="215"/>
    </location>
</feature>
<dbReference type="AlphaFoldDB" id="A0A0D2FI38"/>
<dbReference type="OrthoDB" id="5409998at2759"/>
<dbReference type="RefSeq" id="XP_013290150.1">
    <property type="nucleotide sequence ID" value="XM_013434696.1"/>
</dbReference>
<dbReference type="STRING" id="1442368.A0A0D2FI38"/>
<dbReference type="Pfam" id="PF11214">
    <property type="entry name" value="Med2"/>
    <property type="match status" value="1"/>
</dbReference>
<evidence type="ECO:0000256" key="1">
    <source>
        <dbReference type="SAM" id="MobiDB-lite"/>
    </source>
</evidence>
<keyword evidence="3" id="KW-1185">Reference proteome</keyword>
<feature type="compositionally biased region" description="Polar residues" evidence="1">
    <location>
        <begin position="176"/>
        <end position="186"/>
    </location>
</feature>
<accession>A0A0D2FI38</accession>
<dbReference type="GeneID" id="25301228"/>
<organism evidence="2 3">
    <name type="scientific">Fonsecaea pedrosoi CBS 271.37</name>
    <dbReference type="NCBI Taxonomy" id="1442368"/>
    <lineage>
        <taxon>Eukaryota</taxon>
        <taxon>Fungi</taxon>
        <taxon>Dikarya</taxon>
        <taxon>Ascomycota</taxon>
        <taxon>Pezizomycotina</taxon>
        <taxon>Eurotiomycetes</taxon>
        <taxon>Chaetothyriomycetidae</taxon>
        <taxon>Chaetothyriales</taxon>
        <taxon>Herpotrichiellaceae</taxon>
        <taxon>Fonsecaea</taxon>
    </lineage>
</organism>
<feature type="compositionally biased region" description="Polar residues" evidence="1">
    <location>
        <begin position="149"/>
        <end position="162"/>
    </location>
</feature>
<gene>
    <name evidence="2" type="ORF">Z517_01738</name>
</gene>
<dbReference type="HOGENOM" id="CLU_686959_0_0_1"/>
<protein>
    <submittedName>
        <fullName evidence="2">Uncharacterized protein</fullName>
    </submittedName>
</protein>
<feature type="region of interest" description="Disordered" evidence="1">
    <location>
        <begin position="78"/>
        <end position="227"/>
    </location>
</feature>
<dbReference type="Proteomes" id="UP000053029">
    <property type="component" value="Unassembled WGS sequence"/>
</dbReference>
<feature type="compositionally biased region" description="Basic and acidic residues" evidence="1">
    <location>
        <begin position="78"/>
        <end position="87"/>
    </location>
</feature>
<feature type="compositionally biased region" description="Low complexity" evidence="1">
    <location>
        <begin position="124"/>
        <end position="137"/>
    </location>
</feature>
<name>A0A0D2FI38_9EURO</name>
<dbReference type="VEuPathDB" id="FungiDB:Z517_01738"/>
<proteinExistence type="predicted"/>